<dbReference type="InterPro" id="IPR000209">
    <property type="entry name" value="Peptidase_S8/S53_dom"/>
</dbReference>
<feature type="domain" description="Autotransporter" evidence="1">
    <location>
        <begin position="714"/>
        <end position="998"/>
    </location>
</feature>
<accession>A0A3A1Y7X0</accession>
<dbReference type="Proteomes" id="UP000265691">
    <property type="component" value="Unassembled WGS sequence"/>
</dbReference>
<name>A0A3A1Y7X0_9GAMM</name>
<dbReference type="InterPro" id="IPR036852">
    <property type="entry name" value="Peptidase_S8/S53_dom_sf"/>
</dbReference>
<dbReference type="Gene3D" id="2.40.128.130">
    <property type="entry name" value="Autotransporter beta-domain"/>
    <property type="match status" value="1"/>
</dbReference>
<dbReference type="GO" id="GO:0006508">
    <property type="term" value="P:proteolysis"/>
    <property type="evidence" value="ECO:0007669"/>
    <property type="project" value="InterPro"/>
</dbReference>
<dbReference type="Pfam" id="PF00082">
    <property type="entry name" value="Peptidase_S8"/>
    <property type="match status" value="1"/>
</dbReference>
<protein>
    <recommendedName>
        <fullName evidence="1">Autotransporter domain-containing protein</fullName>
    </recommendedName>
</protein>
<dbReference type="InterPro" id="IPR036709">
    <property type="entry name" value="Autotransporte_beta_dom_sf"/>
</dbReference>
<evidence type="ECO:0000313" key="2">
    <source>
        <dbReference type="EMBL" id="RIY32227.1"/>
    </source>
</evidence>
<dbReference type="SUPFAM" id="SSF52743">
    <property type="entry name" value="Subtilisin-like"/>
    <property type="match status" value="1"/>
</dbReference>
<sequence>VIGNPYAKASKPKIITISVLQVSPFIRNQLANHARFLYPLDLGTYPWETYKTNNPRNLEINQIPQFSPGLNKLYNEDKKAMPLVTLATNNLNAYQDWLTYQELYLGKARTDFAQDVADPYNKGAQIQATDDVVQLLQTPAGKDNVLLVAGVITDTQSYIKNRLSWIYNRKATTSTDTVTSRLDTTNAWQAYAYPGIDAKNNDFSDQNLRDKKVYASTMALMCGVAKDDCLVAPYIFTGYNGEDNAQEILGVSFSTPTVAGIGALVAQQFPWMTGANLKTVLKTTAYDLGATGVDENFGWGLVNLDTAVRGPGAFLDGTTFEADLSYRAGLNDQFPDFNPNQYYFLNDIQGNGNLTVSGGANDYLYLVGNQSYTGVTTVDSGNLVLARDLGIQTPGVIPSGYHRAKHQTQQVNVGRNGNLSLYNVEVTAVNNSGVLTSSYSKVSNLTLQDSSWLVVGVNAKQGVAGADSSTSSTGSSSAIGLVAGLETTTAKLAGVLTVTPATTYQPTGEGEVEALTWSSRSGTFAAVDYLGNNYFTFSSVEDPYSSTGFKVKYQVKSSTEVAQGLASSVSLSSADTSLLLSGAKVVDSFLTSVEVPEAVVTTEATIINDASSSLQSLTTAYAEANGNEPTINLTTAQAEQALGVSLTADEENSSSTTVSSEATTSVSSTATAFDYASQIQQMNAQQLATLYYNTAGTVFANLQLAVTSQVRQANFDFAKVAGARYLTSDNSIKAYLDTGHTSQDWNNGSQFLRGNLQTNKVVAGVYQQVAGYNWGLAAGYANSKWHEDAYGKVKQAGVNFLVGKAFTNSWYNLSFFASSQRYEVERSLLNSNDLSSKFNATTLGLSLQAGYLALNSDNYGVELNGGLTLQREHQSAFSEKVHEVANAYGQAFAFNAKARSHTQSYLNLGVKGWYNLNSMFNLYSSLDLVRKLASNNYQLELVNGEKTAVGFSQSFLADLKLGMQVKISKNFSIDLNTGYQKAKDWSAKQANLRFTFAF</sequence>
<dbReference type="InterPro" id="IPR005546">
    <property type="entry name" value="Autotransporte_beta"/>
</dbReference>
<proteinExistence type="predicted"/>
<dbReference type="AlphaFoldDB" id="A0A3A1Y7X0"/>
<keyword evidence="3" id="KW-1185">Reference proteome</keyword>
<evidence type="ECO:0000259" key="1">
    <source>
        <dbReference type="PROSITE" id="PS51208"/>
    </source>
</evidence>
<feature type="non-terminal residue" evidence="2">
    <location>
        <position position="1"/>
    </location>
</feature>
<dbReference type="SMART" id="SM00869">
    <property type="entry name" value="Autotransporter"/>
    <property type="match status" value="1"/>
</dbReference>
<dbReference type="RefSeq" id="WP_119525322.1">
    <property type="nucleotide sequence ID" value="NZ_NRHC01000065.1"/>
</dbReference>
<dbReference type="PROSITE" id="PS51208">
    <property type="entry name" value="AUTOTRANSPORTER"/>
    <property type="match status" value="1"/>
</dbReference>
<comment type="caution">
    <text evidence="2">The sequence shown here is derived from an EMBL/GenBank/DDBJ whole genome shotgun (WGS) entry which is preliminary data.</text>
</comment>
<dbReference type="OrthoDB" id="5360469at2"/>
<gene>
    <name evidence="2" type="ORF">CKF54_05295</name>
</gene>
<dbReference type="SUPFAM" id="SSF103515">
    <property type="entry name" value="Autotransporter"/>
    <property type="match status" value="1"/>
</dbReference>
<evidence type="ECO:0000313" key="3">
    <source>
        <dbReference type="Proteomes" id="UP000265691"/>
    </source>
</evidence>
<reference evidence="2 3" key="1">
    <citation type="submission" date="2017-08" db="EMBL/GenBank/DDBJ databases">
        <title>Reclassification of Bisgaard taxon 37 and 44.</title>
        <authorList>
            <person name="Christensen H."/>
        </authorList>
    </citation>
    <scope>NUCLEOTIDE SEQUENCE [LARGE SCALE GENOMIC DNA]</scope>
    <source>
        <strain evidence="2 3">B96_3</strain>
    </source>
</reference>
<dbReference type="Gene3D" id="3.40.50.200">
    <property type="entry name" value="Peptidase S8/S53 domain"/>
    <property type="match status" value="1"/>
</dbReference>
<dbReference type="EMBL" id="NRHC01000065">
    <property type="protein sequence ID" value="RIY32227.1"/>
    <property type="molecule type" value="Genomic_DNA"/>
</dbReference>
<organism evidence="2 3">
    <name type="scientific">Psittacicella hinzii</name>
    <dbReference type="NCBI Taxonomy" id="2028575"/>
    <lineage>
        <taxon>Bacteria</taxon>
        <taxon>Pseudomonadati</taxon>
        <taxon>Pseudomonadota</taxon>
        <taxon>Gammaproteobacteria</taxon>
        <taxon>Pasteurellales</taxon>
        <taxon>Psittacicellaceae</taxon>
        <taxon>Psittacicella</taxon>
    </lineage>
</organism>
<dbReference type="GO" id="GO:0004252">
    <property type="term" value="F:serine-type endopeptidase activity"/>
    <property type="evidence" value="ECO:0007669"/>
    <property type="project" value="InterPro"/>
</dbReference>